<reference evidence="18" key="1">
    <citation type="submission" date="2023-07" db="EMBL/GenBank/DDBJ databases">
        <title>Chromosome-level genome assembly of Artemia franciscana.</title>
        <authorList>
            <person name="Jo E."/>
        </authorList>
    </citation>
    <scope>NUCLEOTIDE SEQUENCE</scope>
    <source>
        <tissue evidence="18">Whole body</tissue>
    </source>
</reference>
<comment type="function">
    <text evidence="15">Mitochondrial inner membrane calcium uniporter that mediates calcium uptake into mitochondria. Mitochondrial calcium homeostasis plays key roles in cellular physiology and regulates cell bioenergetics, cytoplasmic calcium signals and activation of cell death pathways.</text>
</comment>
<keyword evidence="7 15" id="KW-0999">Mitochondrion inner membrane</keyword>
<comment type="domain">
    <text evidence="15">The selectivity filter, in which calcium ions are arranged in single file, is composed of two acidic rings separated by one helical turn along the central axis of the channel pore.</text>
</comment>
<dbReference type="GO" id="GO:1990246">
    <property type="term" value="C:uniplex complex"/>
    <property type="evidence" value="ECO:0007669"/>
    <property type="project" value="TreeGrafter"/>
</dbReference>
<protein>
    <recommendedName>
        <fullName evidence="15">Calcium uniporter protein</fullName>
    </recommendedName>
</protein>
<keyword evidence="11 15" id="KW-0496">Mitochondrion</keyword>
<evidence type="ECO:0000313" key="18">
    <source>
        <dbReference type="EMBL" id="KAK2726550.1"/>
    </source>
</evidence>
<keyword evidence="3 15" id="KW-0813">Transport</keyword>
<feature type="transmembrane region" description="Helical" evidence="15">
    <location>
        <begin position="245"/>
        <end position="263"/>
    </location>
</feature>
<evidence type="ECO:0000256" key="3">
    <source>
        <dbReference type="ARBA" id="ARBA00022448"/>
    </source>
</evidence>
<evidence type="ECO:0000313" key="19">
    <source>
        <dbReference type="Proteomes" id="UP001187531"/>
    </source>
</evidence>
<keyword evidence="4 15" id="KW-0109">Calcium transport</keyword>
<dbReference type="PANTHER" id="PTHR13462">
    <property type="entry name" value="CALCIUM UNIPORTER PROTEIN, MITOCHONDRIAL"/>
    <property type="match status" value="1"/>
</dbReference>
<sequence>MPLRPSFCTIRAFTNLNRFSIEPLRISEKLPRTFSTEQPQLDKESVKTEKKKHVRLEYISGKAQLVLPLPSRREKCVFSLKPISENIGDLLQNVSSEDRGIDRIVIRTAGGDRIASSNKQEVLLDEDFQIVINDDVFTVKVPKKPSISKDDDETLNSVRILVSQLYSALNVSEVQTKKEREILAKLEKIKDELEPLEKERESIAQRCNRRTNALSWVGLGLMAVQFGVLARLTWWEYSWDIMEPVTYFVTYGTAILVYAYYVLTKQEYVLPDVRDREYLKAFYKYAKKLGLEVGKYNLLKDEEDKLKSDLRRLRDPIRNPLMPVSHNQVSKSILEQFKEAIRAKK</sequence>
<evidence type="ECO:0000256" key="11">
    <source>
        <dbReference type="ARBA" id="ARBA00023128"/>
    </source>
</evidence>
<dbReference type="Proteomes" id="UP001187531">
    <property type="component" value="Unassembled WGS sequence"/>
</dbReference>
<dbReference type="AlphaFoldDB" id="A0AA88I969"/>
<gene>
    <name evidence="18" type="ORF">QYM36_000847</name>
</gene>
<evidence type="ECO:0000256" key="5">
    <source>
        <dbReference type="ARBA" id="ARBA00022673"/>
    </source>
</evidence>
<feature type="transmembrane region" description="Helical" evidence="15">
    <location>
        <begin position="213"/>
        <end position="233"/>
    </location>
</feature>
<keyword evidence="9 15" id="KW-1133">Transmembrane helix</keyword>
<keyword evidence="6 15" id="KW-0812">Transmembrane</keyword>
<evidence type="ECO:0000256" key="4">
    <source>
        <dbReference type="ARBA" id="ARBA00022568"/>
    </source>
</evidence>
<evidence type="ECO:0000256" key="2">
    <source>
        <dbReference type="ARBA" id="ARBA00005653"/>
    </source>
</evidence>
<evidence type="ECO:0000256" key="8">
    <source>
        <dbReference type="ARBA" id="ARBA00022837"/>
    </source>
</evidence>
<evidence type="ECO:0000256" key="13">
    <source>
        <dbReference type="ARBA" id="ARBA00023303"/>
    </source>
</evidence>
<proteinExistence type="inferred from homology"/>
<comment type="subcellular location">
    <subcellularLocation>
        <location evidence="1 15">Mitochondrion inner membrane</location>
        <topology evidence="1 15">Multi-pass membrane protein</topology>
    </subcellularLocation>
</comment>
<evidence type="ECO:0000256" key="14">
    <source>
        <dbReference type="ARBA" id="ARBA00036634"/>
    </source>
</evidence>
<comment type="similarity">
    <text evidence="2 15">Belongs to the MCU (TC 1.A.77) family.</text>
</comment>
<evidence type="ECO:0000259" key="17">
    <source>
        <dbReference type="Pfam" id="PF04678"/>
    </source>
</evidence>
<comment type="catalytic activity">
    <reaction evidence="14">
        <text>Ca(2+)(in) = Ca(2+)(out)</text>
        <dbReference type="Rhea" id="RHEA:29671"/>
        <dbReference type="ChEBI" id="CHEBI:29108"/>
    </reaction>
</comment>
<dbReference type="InterPro" id="IPR006769">
    <property type="entry name" value="MCU_C"/>
</dbReference>
<evidence type="ECO:0000256" key="10">
    <source>
        <dbReference type="ARBA" id="ARBA00023065"/>
    </source>
</evidence>
<dbReference type="GO" id="GO:0036444">
    <property type="term" value="P:calcium import into the mitochondrion"/>
    <property type="evidence" value="ECO:0007669"/>
    <property type="project" value="TreeGrafter"/>
</dbReference>
<dbReference type="Pfam" id="PF04678">
    <property type="entry name" value="MCU"/>
    <property type="match status" value="1"/>
</dbReference>
<evidence type="ECO:0000256" key="9">
    <source>
        <dbReference type="ARBA" id="ARBA00022989"/>
    </source>
</evidence>
<dbReference type="PANTHER" id="PTHR13462:SF10">
    <property type="entry name" value="CALCIUM UNIPORTER PROTEIN, MITOCHONDRIAL"/>
    <property type="match status" value="1"/>
</dbReference>
<feature type="domain" description="Calcium uniporter protein C-terminal" evidence="17">
    <location>
        <begin position="97"/>
        <end position="298"/>
    </location>
</feature>
<comment type="caution">
    <text evidence="18">The sequence shown here is derived from an EMBL/GenBank/DDBJ whole genome shotgun (WGS) entry which is preliminary data.</text>
</comment>
<accession>A0AA88I969</accession>
<evidence type="ECO:0000256" key="15">
    <source>
        <dbReference type="RuleBase" id="RU367035"/>
    </source>
</evidence>
<keyword evidence="19" id="KW-1185">Reference proteome</keyword>
<dbReference type="GO" id="GO:0015292">
    <property type="term" value="F:uniporter activity"/>
    <property type="evidence" value="ECO:0007669"/>
    <property type="project" value="UniProtKB-UniRule"/>
</dbReference>
<evidence type="ECO:0000256" key="7">
    <source>
        <dbReference type="ARBA" id="ARBA00022792"/>
    </source>
</evidence>
<name>A0AA88I969_ARTSF</name>
<dbReference type="GO" id="GO:0005262">
    <property type="term" value="F:calcium channel activity"/>
    <property type="evidence" value="ECO:0007669"/>
    <property type="project" value="UniProtKB-UniRule"/>
</dbReference>
<evidence type="ECO:0000256" key="1">
    <source>
        <dbReference type="ARBA" id="ARBA00004448"/>
    </source>
</evidence>
<dbReference type="InterPro" id="IPR039055">
    <property type="entry name" value="MCU_fam"/>
</dbReference>
<evidence type="ECO:0000256" key="6">
    <source>
        <dbReference type="ARBA" id="ARBA00022692"/>
    </source>
</evidence>
<keyword evidence="12 15" id="KW-0472">Membrane</keyword>
<keyword evidence="5 15" id="KW-0107">Calcium channel</keyword>
<keyword evidence="8 15" id="KW-0106">Calcium</keyword>
<organism evidence="18 19">
    <name type="scientific">Artemia franciscana</name>
    <name type="common">Brine shrimp</name>
    <name type="synonym">Artemia sanfranciscana</name>
    <dbReference type="NCBI Taxonomy" id="6661"/>
    <lineage>
        <taxon>Eukaryota</taxon>
        <taxon>Metazoa</taxon>
        <taxon>Ecdysozoa</taxon>
        <taxon>Arthropoda</taxon>
        <taxon>Crustacea</taxon>
        <taxon>Branchiopoda</taxon>
        <taxon>Anostraca</taxon>
        <taxon>Artemiidae</taxon>
        <taxon>Artemia</taxon>
    </lineage>
</organism>
<keyword evidence="13 15" id="KW-0407">Ion channel</keyword>
<evidence type="ECO:0000256" key="16">
    <source>
        <dbReference type="SAM" id="Coils"/>
    </source>
</evidence>
<evidence type="ECO:0000256" key="12">
    <source>
        <dbReference type="ARBA" id="ARBA00023136"/>
    </source>
</evidence>
<dbReference type="GO" id="GO:0051560">
    <property type="term" value="P:mitochondrial calcium ion homeostasis"/>
    <property type="evidence" value="ECO:0007669"/>
    <property type="project" value="UniProtKB-UniRule"/>
</dbReference>
<feature type="coiled-coil region" evidence="16">
    <location>
        <begin position="179"/>
        <end position="206"/>
    </location>
</feature>
<keyword evidence="10 15" id="KW-0406">Ion transport</keyword>
<keyword evidence="16" id="KW-0175">Coiled coil</keyword>
<dbReference type="EMBL" id="JAVRJZ010000002">
    <property type="protein sequence ID" value="KAK2726550.1"/>
    <property type="molecule type" value="Genomic_DNA"/>
</dbReference>